<organism evidence="6 7">
    <name type="scientific">Sphingomonas immobilis</name>
    <dbReference type="NCBI Taxonomy" id="3063997"/>
    <lineage>
        <taxon>Bacteria</taxon>
        <taxon>Pseudomonadati</taxon>
        <taxon>Pseudomonadota</taxon>
        <taxon>Alphaproteobacteria</taxon>
        <taxon>Sphingomonadales</taxon>
        <taxon>Sphingomonadaceae</taxon>
        <taxon>Sphingomonas</taxon>
    </lineage>
</organism>
<proteinExistence type="inferred from homology"/>
<evidence type="ECO:0000256" key="2">
    <source>
        <dbReference type="ARBA" id="ARBA00005752"/>
    </source>
</evidence>
<protein>
    <recommendedName>
        <fullName evidence="3">asparagine synthase (glutamine-hydrolyzing)</fullName>
        <ecNumber evidence="3">6.3.5.4</ecNumber>
    </recommendedName>
</protein>
<dbReference type="PANTHER" id="PTHR43284:SF1">
    <property type="entry name" value="ASPARAGINE SYNTHETASE"/>
    <property type="match status" value="1"/>
</dbReference>
<dbReference type="PIRSF" id="PIRSF001589">
    <property type="entry name" value="Asn_synthetase_glu-h"/>
    <property type="match status" value="1"/>
</dbReference>
<dbReference type="InterPro" id="IPR001962">
    <property type="entry name" value="Asn_synthase"/>
</dbReference>
<evidence type="ECO:0000256" key="3">
    <source>
        <dbReference type="ARBA" id="ARBA00012737"/>
    </source>
</evidence>
<reference evidence="6" key="1">
    <citation type="submission" date="2023-07" db="EMBL/GenBank/DDBJ databases">
        <authorList>
            <person name="Kim M.K."/>
        </authorList>
    </citation>
    <scope>NUCLEOTIDE SEQUENCE</scope>
    <source>
        <strain evidence="6">CA1-15</strain>
    </source>
</reference>
<name>A0ABT9A191_9SPHN</name>
<comment type="caution">
    <text evidence="6">The sequence shown here is derived from an EMBL/GenBank/DDBJ whole genome shotgun (WGS) entry which is preliminary data.</text>
</comment>
<dbReference type="SUPFAM" id="SSF52402">
    <property type="entry name" value="Adenine nucleotide alpha hydrolases-like"/>
    <property type="match status" value="1"/>
</dbReference>
<evidence type="ECO:0000256" key="4">
    <source>
        <dbReference type="ARBA" id="ARBA00048741"/>
    </source>
</evidence>
<dbReference type="Pfam" id="PF00733">
    <property type="entry name" value="Asn_synthase"/>
    <property type="match status" value="2"/>
</dbReference>
<dbReference type="InterPro" id="IPR029055">
    <property type="entry name" value="Ntn_hydrolases_N"/>
</dbReference>
<dbReference type="InterPro" id="IPR006426">
    <property type="entry name" value="Asn_synth_AEB"/>
</dbReference>
<comment type="pathway">
    <text evidence="1">Amino-acid biosynthesis; L-asparagine biosynthesis; L-asparagine from L-aspartate (L-Gln route): step 1/1.</text>
</comment>
<evidence type="ECO:0000256" key="1">
    <source>
        <dbReference type="ARBA" id="ARBA00005187"/>
    </source>
</evidence>
<dbReference type="RefSeq" id="WP_304562047.1">
    <property type="nucleotide sequence ID" value="NZ_JAUQSZ010000010.1"/>
</dbReference>
<comment type="catalytic activity">
    <reaction evidence="4">
        <text>L-aspartate + L-glutamine + ATP + H2O = L-asparagine + L-glutamate + AMP + diphosphate + H(+)</text>
        <dbReference type="Rhea" id="RHEA:12228"/>
        <dbReference type="ChEBI" id="CHEBI:15377"/>
        <dbReference type="ChEBI" id="CHEBI:15378"/>
        <dbReference type="ChEBI" id="CHEBI:29985"/>
        <dbReference type="ChEBI" id="CHEBI:29991"/>
        <dbReference type="ChEBI" id="CHEBI:30616"/>
        <dbReference type="ChEBI" id="CHEBI:33019"/>
        <dbReference type="ChEBI" id="CHEBI:58048"/>
        <dbReference type="ChEBI" id="CHEBI:58359"/>
        <dbReference type="ChEBI" id="CHEBI:456215"/>
        <dbReference type="EC" id="6.3.5.4"/>
    </reaction>
</comment>
<feature type="domain" description="Asparagine synthetase" evidence="5">
    <location>
        <begin position="215"/>
        <end position="350"/>
    </location>
</feature>
<dbReference type="SUPFAM" id="SSF56235">
    <property type="entry name" value="N-terminal nucleophile aminohydrolases (Ntn hydrolases)"/>
    <property type="match status" value="1"/>
</dbReference>
<evidence type="ECO:0000259" key="5">
    <source>
        <dbReference type="Pfam" id="PF00733"/>
    </source>
</evidence>
<gene>
    <name evidence="6" type="ORF">Q5H94_14765</name>
</gene>
<dbReference type="PANTHER" id="PTHR43284">
    <property type="entry name" value="ASPARAGINE SYNTHETASE (GLUTAMINE-HYDROLYZING)"/>
    <property type="match status" value="1"/>
</dbReference>
<evidence type="ECO:0000313" key="7">
    <source>
        <dbReference type="Proteomes" id="UP001176468"/>
    </source>
</evidence>
<accession>A0ABT9A191</accession>
<dbReference type="Gene3D" id="3.40.50.620">
    <property type="entry name" value="HUPs"/>
    <property type="match status" value="2"/>
</dbReference>
<comment type="similarity">
    <text evidence="2">Belongs to the asparagine synthetase family.</text>
</comment>
<sequence>MANRFFALVHATANARAEVATRIQGRSDLAVALDRPECVVIHEATACAIPVLDRGTILGPLFMTGRRQRQTALAPEDAILVHNTVGEFLPRAFWGGYVALLVGETSVAVLRAPFGELPCLAVRTPTATLLASDVAMLTTLGNISPRVDRDATARFLAAPDTRSGETCLAGVEELRGGERLILRPGGATTENMWSPWDHAAGARRILDPVEATARLRDTILSSVATRCSEAGRIAVMLSGGLDSSVLAAAATAGGLEVIGVNVTTSDAAGDERRYARMTAAETGLALVERSLDVHDVDLARSSAATLPRPSTRAFWSSARHQARRVAAENHAPFVATGGGGDNIFCSLQSVSPLLDCRLDIEGRTEFWRVARTIAELTGSDMLTVLRRAWLRSWQPHRQVTDEIDPSFLSAIALTAVHAASRHPWRRRPRHIPPGKGAHVALLVGTQGLAEDGDPLAETPILYPLLSQPIVETCLRIPSWRWFDRGCNRAAARHAFSPLLPAEVAWRRSKGSPDGFVVQLYETNRRLIRAMLLDGKLAGFGLLDVDAIARALDGLGPASGTDHGRIMRLVDVETWSRCWPG</sequence>
<dbReference type="InterPro" id="IPR014729">
    <property type="entry name" value="Rossmann-like_a/b/a_fold"/>
</dbReference>
<dbReference type="EC" id="6.3.5.4" evidence="3"/>
<dbReference type="InterPro" id="IPR051786">
    <property type="entry name" value="ASN_synthetase/amidase"/>
</dbReference>
<dbReference type="Proteomes" id="UP001176468">
    <property type="component" value="Unassembled WGS sequence"/>
</dbReference>
<feature type="domain" description="Asparagine synthetase" evidence="5">
    <location>
        <begin position="462"/>
        <end position="575"/>
    </location>
</feature>
<evidence type="ECO:0000313" key="6">
    <source>
        <dbReference type="EMBL" id="MDO7843593.1"/>
    </source>
</evidence>
<dbReference type="EMBL" id="JAUQSZ010000010">
    <property type="protein sequence ID" value="MDO7843593.1"/>
    <property type="molecule type" value="Genomic_DNA"/>
</dbReference>
<keyword evidence="7" id="KW-1185">Reference proteome</keyword>